<dbReference type="Proteomes" id="UP001060085">
    <property type="component" value="Linkage Group LG02"/>
</dbReference>
<name>A0ACC0C2R7_CATRO</name>
<evidence type="ECO:0000313" key="2">
    <source>
        <dbReference type="Proteomes" id="UP001060085"/>
    </source>
</evidence>
<reference evidence="2" key="1">
    <citation type="journal article" date="2023" name="Nat. Plants">
        <title>Single-cell RNA sequencing provides a high-resolution roadmap for understanding the multicellular compartmentation of specialized metabolism.</title>
        <authorList>
            <person name="Sun S."/>
            <person name="Shen X."/>
            <person name="Li Y."/>
            <person name="Li Y."/>
            <person name="Wang S."/>
            <person name="Li R."/>
            <person name="Zhang H."/>
            <person name="Shen G."/>
            <person name="Guo B."/>
            <person name="Wei J."/>
            <person name="Xu J."/>
            <person name="St-Pierre B."/>
            <person name="Chen S."/>
            <person name="Sun C."/>
        </authorList>
    </citation>
    <scope>NUCLEOTIDE SEQUENCE [LARGE SCALE GENOMIC DNA]</scope>
</reference>
<gene>
    <name evidence="1" type="ORF">M9H77_10184</name>
</gene>
<proteinExistence type="predicted"/>
<accession>A0ACC0C2R7</accession>
<evidence type="ECO:0000313" key="1">
    <source>
        <dbReference type="EMBL" id="KAI5679234.1"/>
    </source>
</evidence>
<keyword evidence="2" id="KW-1185">Reference proteome</keyword>
<dbReference type="EMBL" id="CM044702">
    <property type="protein sequence ID" value="KAI5679234.1"/>
    <property type="molecule type" value="Genomic_DNA"/>
</dbReference>
<comment type="caution">
    <text evidence="1">The sequence shown here is derived from an EMBL/GenBank/DDBJ whole genome shotgun (WGS) entry which is preliminary data.</text>
</comment>
<organism evidence="1 2">
    <name type="scientific">Catharanthus roseus</name>
    <name type="common">Madagascar periwinkle</name>
    <name type="synonym">Vinca rosea</name>
    <dbReference type="NCBI Taxonomy" id="4058"/>
    <lineage>
        <taxon>Eukaryota</taxon>
        <taxon>Viridiplantae</taxon>
        <taxon>Streptophyta</taxon>
        <taxon>Embryophyta</taxon>
        <taxon>Tracheophyta</taxon>
        <taxon>Spermatophyta</taxon>
        <taxon>Magnoliopsida</taxon>
        <taxon>eudicotyledons</taxon>
        <taxon>Gunneridae</taxon>
        <taxon>Pentapetalae</taxon>
        <taxon>asterids</taxon>
        <taxon>lamiids</taxon>
        <taxon>Gentianales</taxon>
        <taxon>Apocynaceae</taxon>
        <taxon>Rauvolfioideae</taxon>
        <taxon>Vinceae</taxon>
        <taxon>Catharanthinae</taxon>
        <taxon>Catharanthus</taxon>
    </lineage>
</organism>
<sequence>MASSSDEESDISESEIEEYKEKPYEELKTGKYKVKGPNGCLRCPFCAGKKKQDYKYKDLLQHATGVSKGSANRSAKQKANHLALATYLETELANEAEPQPQRVSKPATTAASEKNELYCWPWTGIIVNILSEPKNGKDVKDSSYWLKKLQKYKPLEVKIFKDKHGGTSRAIVRFENDWTGYKSAMEFEKSFEADKHSKKEWNAQEANAGPDIYGWFARDDDYRAEGPVGEYLREIGELKTIADLVIEATQGRNQIVANLANEIDLKMQNLDELRIKYNERNLSLSRMLEEKDVLHRAFCEETRKMQRQAREHVQRVLDEHEKLSLELENKKRKLDMWSKELNKREALTERERNKLDEEKSKNDSRNSALQMASEEQKRSDENVLRLVEEQKREKEAALNKILELERDLNNKQKLEMEIEELKGKLDVMKHLGDDAAVQQKIKEMTEELNDKVDEMNNVESLYQTLVSKERQSNDELQEARKELIMGLGELLVSSRAHIGIKRMGEIDPKTFLEACKRKYPDDADYKAVELCSRWQEKLKDSDWYPFKVIPTGKDTHKKILDEDDESLQELRLEWGDDIYNSITMALKDLDEYNASGRYVVPELWNFKENRKATLKEVIDFIFRQLKVKPRRK</sequence>
<protein>
    <submittedName>
        <fullName evidence="1">Uncharacterized protein</fullName>
    </submittedName>
</protein>